<sequence length="331" mass="37443">MEVPSTATATSSAGPPANFGPNCSTAIVNYVQSEPSSPPETEGLVVVHGNKLPSGYKFSPSDVVLIRDYLAKKIANPSLCWDHIKDFNVYQYDPPQLIAAAYPTSSVVNEGEGDSSEWYFISERPKKYGRSTRSTKSGYWKGSGHNPQIRDQRGIHIGNKKSLVFFYGHEQQGSKPKHHQYKEKSRKTNWHMFEYELHHNHPITPSKLKKTAQSDDEDRMRLDGYVLCKIYIGGYGKFPKIQENEGIGRTNSRKIENPSTSSVLRTNDGMVKGNGNFQANSQQIVNDHQVNTNNMDPSQMQFWEDMQLDMDFIDSFVNNNSMDDFGFLNKK</sequence>
<comment type="caution">
    <text evidence="1">The sequence shown here is derived from an EMBL/GenBank/DDBJ whole genome shotgun (WGS) entry which is preliminary data.</text>
</comment>
<gene>
    <name evidence="1" type="ORF">M9H77_14027</name>
</gene>
<dbReference type="Proteomes" id="UP001060085">
    <property type="component" value="Linkage Group LG03"/>
</dbReference>
<accession>A0ACC0BM47</accession>
<dbReference type="EMBL" id="CM044703">
    <property type="protein sequence ID" value="KAI5673663.1"/>
    <property type="molecule type" value="Genomic_DNA"/>
</dbReference>
<evidence type="ECO:0000313" key="1">
    <source>
        <dbReference type="EMBL" id="KAI5673663.1"/>
    </source>
</evidence>
<protein>
    <submittedName>
        <fullName evidence="1">Uncharacterized protein</fullName>
    </submittedName>
</protein>
<organism evidence="1 2">
    <name type="scientific">Catharanthus roseus</name>
    <name type="common">Madagascar periwinkle</name>
    <name type="synonym">Vinca rosea</name>
    <dbReference type="NCBI Taxonomy" id="4058"/>
    <lineage>
        <taxon>Eukaryota</taxon>
        <taxon>Viridiplantae</taxon>
        <taxon>Streptophyta</taxon>
        <taxon>Embryophyta</taxon>
        <taxon>Tracheophyta</taxon>
        <taxon>Spermatophyta</taxon>
        <taxon>Magnoliopsida</taxon>
        <taxon>eudicotyledons</taxon>
        <taxon>Gunneridae</taxon>
        <taxon>Pentapetalae</taxon>
        <taxon>asterids</taxon>
        <taxon>lamiids</taxon>
        <taxon>Gentianales</taxon>
        <taxon>Apocynaceae</taxon>
        <taxon>Rauvolfioideae</taxon>
        <taxon>Vinceae</taxon>
        <taxon>Catharanthinae</taxon>
        <taxon>Catharanthus</taxon>
    </lineage>
</organism>
<keyword evidence="2" id="KW-1185">Reference proteome</keyword>
<name>A0ACC0BM47_CATRO</name>
<proteinExistence type="predicted"/>
<reference evidence="2" key="1">
    <citation type="journal article" date="2023" name="Nat. Plants">
        <title>Single-cell RNA sequencing provides a high-resolution roadmap for understanding the multicellular compartmentation of specialized metabolism.</title>
        <authorList>
            <person name="Sun S."/>
            <person name="Shen X."/>
            <person name="Li Y."/>
            <person name="Li Y."/>
            <person name="Wang S."/>
            <person name="Li R."/>
            <person name="Zhang H."/>
            <person name="Shen G."/>
            <person name="Guo B."/>
            <person name="Wei J."/>
            <person name="Xu J."/>
            <person name="St-Pierre B."/>
            <person name="Chen S."/>
            <person name="Sun C."/>
        </authorList>
    </citation>
    <scope>NUCLEOTIDE SEQUENCE [LARGE SCALE GENOMIC DNA]</scope>
</reference>
<evidence type="ECO:0000313" key="2">
    <source>
        <dbReference type="Proteomes" id="UP001060085"/>
    </source>
</evidence>